<organism evidence="2">
    <name type="scientific">Spodoptera frugiperda</name>
    <name type="common">Fall armyworm</name>
    <dbReference type="NCBI Taxonomy" id="7108"/>
    <lineage>
        <taxon>Eukaryota</taxon>
        <taxon>Metazoa</taxon>
        <taxon>Ecdysozoa</taxon>
        <taxon>Arthropoda</taxon>
        <taxon>Hexapoda</taxon>
        <taxon>Insecta</taxon>
        <taxon>Pterygota</taxon>
        <taxon>Neoptera</taxon>
        <taxon>Endopterygota</taxon>
        <taxon>Lepidoptera</taxon>
        <taxon>Glossata</taxon>
        <taxon>Ditrysia</taxon>
        <taxon>Noctuoidea</taxon>
        <taxon>Noctuidae</taxon>
        <taxon>Amphipyrinae</taxon>
        <taxon>Spodoptera</taxon>
    </lineage>
</organism>
<feature type="compositionally biased region" description="Basic and acidic residues" evidence="1">
    <location>
        <begin position="36"/>
        <end position="46"/>
    </location>
</feature>
<evidence type="ECO:0000313" key="2">
    <source>
        <dbReference type="EMBL" id="SOQ50628.1"/>
    </source>
</evidence>
<gene>
    <name evidence="2" type="ORF">SFRICE_027995</name>
</gene>
<name>A0A2H1WC34_SPOFR</name>
<sequence length="77" mass="8917">MAHNANVYPLFHHLCYKSHVIVSLLPYTGHTSRLRATTEKYRKTDRSPAILRPTRESNPRPLARQSAVGHFYVKKKC</sequence>
<evidence type="ECO:0000256" key="1">
    <source>
        <dbReference type="SAM" id="MobiDB-lite"/>
    </source>
</evidence>
<protein>
    <submittedName>
        <fullName evidence="2">SFRICE_027995</fullName>
    </submittedName>
</protein>
<feature type="region of interest" description="Disordered" evidence="1">
    <location>
        <begin position="35"/>
        <end position="64"/>
    </location>
</feature>
<dbReference type="EMBL" id="ODYU01007659">
    <property type="protein sequence ID" value="SOQ50628.1"/>
    <property type="molecule type" value="Genomic_DNA"/>
</dbReference>
<proteinExistence type="predicted"/>
<accession>A0A2H1WC34</accession>
<reference evidence="2" key="1">
    <citation type="submission" date="2016-07" db="EMBL/GenBank/DDBJ databases">
        <authorList>
            <person name="Bretaudeau A."/>
        </authorList>
    </citation>
    <scope>NUCLEOTIDE SEQUENCE</scope>
    <source>
        <strain evidence="2">Rice</strain>
        <tissue evidence="2">Whole body</tissue>
    </source>
</reference>
<dbReference type="AlphaFoldDB" id="A0A2H1WC34"/>